<dbReference type="EMBL" id="JALJAT010000004">
    <property type="protein sequence ID" value="KAK4470181.1"/>
    <property type="molecule type" value="Genomic_DNA"/>
</dbReference>
<accession>A0AAE1Z9N2</accession>
<reference evidence="2" key="1">
    <citation type="submission" date="2022-04" db="EMBL/GenBank/DDBJ databases">
        <authorList>
            <person name="Xu L."/>
            <person name="Lv Z."/>
        </authorList>
    </citation>
    <scope>NUCLEOTIDE SEQUENCE</scope>
    <source>
        <strain evidence="2">LV_2022a</strain>
    </source>
</reference>
<feature type="compositionally biased region" description="Low complexity" evidence="1">
    <location>
        <begin position="63"/>
        <end position="75"/>
    </location>
</feature>
<evidence type="ECO:0000256" key="1">
    <source>
        <dbReference type="SAM" id="MobiDB-lite"/>
    </source>
</evidence>
<comment type="caution">
    <text evidence="2">The sequence shown here is derived from an EMBL/GenBank/DDBJ whole genome shotgun (WGS) entry which is preliminary data.</text>
</comment>
<sequence>MNFSLKCRALRFRIQSVSVRVSAYGLGLIFDVPTGNAKVLFQHSGSTPVSGHVHWLTEESERTSSSQSLDSLSASDPEISQHQHRSLRIRRESDKSTHTSLINVPDLSSETIEFLKAARSSLPPTTLLVASIGDTKTAVIFLSVASKPPVVLQKNALVSCLEELEQCGVDVAYVAVPKPQSGEQRMVTPLLKTLLFIGFEILADAPPDFASLSLDYRLLFTNLHE</sequence>
<protein>
    <recommendedName>
        <fullName evidence="4">Fibrillin 2</fullName>
    </recommendedName>
</protein>
<dbReference type="Proteomes" id="UP001292079">
    <property type="component" value="Unassembled WGS sequence"/>
</dbReference>
<organism evidence="2 3">
    <name type="scientific">Schistosoma mekongi</name>
    <name type="common">Parasitic worm</name>
    <dbReference type="NCBI Taxonomy" id="38744"/>
    <lineage>
        <taxon>Eukaryota</taxon>
        <taxon>Metazoa</taxon>
        <taxon>Spiralia</taxon>
        <taxon>Lophotrochozoa</taxon>
        <taxon>Platyhelminthes</taxon>
        <taxon>Trematoda</taxon>
        <taxon>Digenea</taxon>
        <taxon>Strigeidida</taxon>
        <taxon>Schistosomatoidea</taxon>
        <taxon>Schistosomatidae</taxon>
        <taxon>Schistosoma</taxon>
    </lineage>
</organism>
<gene>
    <name evidence="2" type="ORF">MN116_005761</name>
</gene>
<proteinExistence type="predicted"/>
<reference evidence="2" key="2">
    <citation type="journal article" date="2023" name="Infect Dis Poverty">
        <title>Chromosome-scale genome of the human blood fluke Schistosoma mekongi and its implications for public health.</title>
        <authorList>
            <person name="Zhou M."/>
            <person name="Xu L."/>
            <person name="Xu D."/>
            <person name="Chen W."/>
            <person name="Khan J."/>
            <person name="Hu Y."/>
            <person name="Huang H."/>
            <person name="Wei H."/>
            <person name="Zhang Y."/>
            <person name="Chusongsang P."/>
            <person name="Tanasarnprasert K."/>
            <person name="Hu X."/>
            <person name="Limpanont Y."/>
            <person name="Lv Z."/>
        </authorList>
    </citation>
    <scope>NUCLEOTIDE SEQUENCE</scope>
    <source>
        <strain evidence="2">LV_2022a</strain>
    </source>
</reference>
<feature type="region of interest" description="Disordered" evidence="1">
    <location>
        <begin position="63"/>
        <end position="97"/>
    </location>
</feature>
<dbReference type="AlphaFoldDB" id="A0AAE1Z9N2"/>
<evidence type="ECO:0000313" key="2">
    <source>
        <dbReference type="EMBL" id="KAK4470181.1"/>
    </source>
</evidence>
<name>A0AAE1Z9N2_SCHME</name>
<evidence type="ECO:0008006" key="4">
    <source>
        <dbReference type="Google" id="ProtNLM"/>
    </source>
</evidence>
<keyword evidence="3" id="KW-1185">Reference proteome</keyword>
<evidence type="ECO:0000313" key="3">
    <source>
        <dbReference type="Proteomes" id="UP001292079"/>
    </source>
</evidence>